<dbReference type="KEGG" id="pact:CA264_16025"/>
<reference evidence="2" key="1">
    <citation type="submission" date="2017-05" db="EMBL/GenBank/DDBJ databases">
        <authorList>
            <person name="Ray J."/>
            <person name="Price M."/>
            <person name="Deutschbauer A."/>
        </authorList>
    </citation>
    <scope>NUCLEOTIDE SEQUENCE [LARGE SCALE GENOMIC DNA]</scope>
    <source>
        <strain evidence="2">DSM 19842</strain>
    </source>
</reference>
<accession>A0A1X9YV62</accession>
<proteinExistence type="predicted"/>
<dbReference type="RefSeq" id="WP_025608411.1">
    <property type="nucleotide sequence ID" value="NZ_CP021235.1"/>
</dbReference>
<name>A0A1X9YV62_9BACT</name>
<gene>
    <name evidence="1" type="ORF">CA264_16025</name>
</gene>
<evidence type="ECO:0000313" key="1">
    <source>
        <dbReference type="EMBL" id="ARS36807.1"/>
    </source>
</evidence>
<dbReference type="EMBL" id="CP021235">
    <property type="protein sequence ID" value="ARS36807.1"/>
    <property type="molecule type" value="Genomic_DNA"/>
</dbReference>
<dbReference type="AlphaFoldDB" id="A0A1X9YV62"/>
<keyword evidence="2" id="KW-1185">Reference proteome</keyword>
<dbReference type="Proteomes" id="UP000266292">
    <property type="component" value="Chromosome"/>
</dbReference>
<organism evidence="1 2">
    <name type="scientific">Pontibacter actiniarum</name>
    <dbReference type="NCBI Taxonomy" id="323450"/>
    <lineage>
        <taxon>Bacteria</taxon>
        <taxon>Pseudomonadati</taxon>
        <taxon>Bacteroidota</taxon>
        <taxon>Cytophagia</taxon>
        <taxon>Cytophagales</taxon>
        <taxon>Hymenobacteraceae</taxon>
        <taxon>Pontibacter</taxon>
    </lineage>
</organism>
<sequence length="75" mass="8405">MKEDTKTKNGHLNMLSAVEQYLNPHGVLITIVNQAERKVFARVAHDSQVKSAELDPEMEAEEISSLTINDILLTK</sequence>
<protein>
    <submittedName>
        <fullName evidence="1">Uncharacterized protein</fullName>
    </submittedName>
</protein>
<evidence type="ECO:0000313" key="2">
    <source>
        <dbReference type="Proteomes" id="UP000266292"/>
    </source>
</evidence>